<evidence type="ECO:0000313" key="2">
    <source>
        <dbReference type="Proteomes" id="UP000244080"/>
    </source>
</evidence>
<dbReference type="AlphaFoldDB" id="A0A2T5EJD4"/>
<name>A0A2T5EJD4_VIBSP</name>
<gene>
    <name evidence="1" type="ORF">CWO36_07480</name>
</gene>
<proteinExistence type="predicted"/>
<evidence type="ECO:0000313" key="1">
    <source>
        <dbReference type="EMBL" id="PTP20363.1"/>
    </source>
</evidence>
<dbReference type="EMBL" id="PIGA01000010">
    <property type="protein sequence ID" value="PTP20363.1"/>
    <property type="molecule type" value="Genomic_DNA"/>
</dbReference>
<comment type="caution">
    <text evidence="1">The sequence shown here is derived from an EMBL/GenBank/DDBJ whole genome shotgun (WGS) entry which is preliminary data.</text>
</comment>
<dbReference type="RefSeq" id="WP_017085271.1">
    <property type="nucleotide sequence ID" value="NZ_CAWNZY010000002.1"/>
</dbReference>
<reference evidence="1 2" key="1">
    <citation type="submission" date="2017-11" db="EMBL/GenBank/DDBJ databases">
        <title>Population delineation of vibrios coincides with oyster pathogenicity.</title>
        <authorList>
            <person name="Bruto M."/>
            <person name="Labreuche Y."/>
            <person name="James A."/>
            <person name="Piel D."/>
            <person name="Chenivesse S."/>
            <person name="Petton B."/>
            <person name="Polz M.F."/>
            <person name="Le Roux F."/>
        </authorList>
    </citation>
    <scope>NUCLEOTIDE SEQUENCE [LARGE SCALE GENOMIC DNA]</scope>
    <source>
        <strain evidence="1 2">1F_55</strain>
    </source>
</reference>
<accession>A0A2T5EJD4</accession>
<dbReference type="Proteomes" id="UP000244080">
    <property type="component" value="Unassembled WGS sequence"/>
</dbReference>
<protein>
    <submittedName>
        <fullName evidence="1">Uncharacterized protein</fullName>
    </submittedName>
</protein>
<sequence length="82" mass="9611">MEVYSSLEIFSIRVEVLKIARDVYKWQIVELGTETVSHLHKHRYSNPAIAMRDCLHVVCGEPDIYRKTALREAVENNPKLNW</sequence>
<organism evidence="1 2">
    <name type="scientific">Vibrio splendidus</name>
    <dbReference type="NCBI Taxonomy" id="29497"/>
    <lineage>
        <taxon>Bacteria</taxon>
        <taxon>Pseudomonadati</taxon>
        <taxon>Pseudomonadota</taxon>
        <taxon>Gammaproteobacteria</taxon>
        <taxon>Vibrionales</taxon>
        <taxon>Vibrionaceae</taxon>
        <taxon>Vibrio</taxon>
    </lineage>
</organism>